<evidence type="ECO:0000256" key="8">
    <source>
        <dbReference type="RuleBase" id="RU004549"/>
    </source>
</evidence>
<reference evidence="11" key="2">
    <citation type="journal article" date="2012" name="Nature">
        <title>The tomato genome sequence provides insights into fleshy fruit evolution.</title>
        <authorList>
            <consortium name="Tomato Genome Consortium"/>
        </authorList>
    </citation>
    <scope>NUCLEOTIDE SEQUENCE [LARGE SCALE GENOMIC DNA]</scope>
    <source>
        <strain evidence="11">cv. Heinz 1706</strain>
    </source>
</reference>
<dbReference type="PaxDb" id="4081-Solyc06g066020.2.1"/>
<reference evidence="10" key="3">
    <citation type="journal article" date="2012" name="Plant Cell Physiol.">
        <title>Genome-Wide Identification, Functional Analysis and Expression Profiling of the Aux/IAA Gene Family in Tomato.</title>
        <authorList>
            <person name="Audran-Delalande C."/>
            <person name="Bassa C."/>
            <person name="Mila I."/>
            <person name="Regad F."/>
            <person name="Zouine M."/>
            <person name="Bouzayen M."/>
        </authorList>
    </citation>
    <scope>NUCLEOTIDE SEQUENCE</scope>
</reference>
<dbReference type="RefSeq" id="NP_001266100.1">
    <property type="nucleotide sequence ID" value="NM_001279171.1"/>
</dbReference>
<evidence type="ECO:0000256" key="3">
    <source>
        <dbReference type="ARBA" id="ARBA00022491"/>
    </source>
</evidence>
<dbReference type="SMR" id="G9HPX6"/>
<dbReference type="Gramene" id="Solyc06g066020.3.1">
    <property type="protein sequence ID" value="Solyc06g066020.3.1"/>
    <property type="gene ID" value="Solyc06g066020.3"/>
</dbReference>
<dbReference type="OMA" id="TMFTKDK"/>
<dbReference type="PANTHER" id="PTHR31734">
    <property type="entry name" value="AUXIN-RESPONSIVE PROTEIN IAA17"/>
    <property type="match status" value="1"/>
</dbReference>
<dbReference type="InterPro" id="IPR003311">
    <property type="entry name" value="AUX_IAA"/>
</dbReference>
<feature type="domain" description="PB1" evidence="9">
    <location>
        <begin position="142"/>
        <end position="225"/>
    </location>
</feature>
<dbReference type="GO" id="GO:0005634">
    <property type="term" value="C:nucleus"/>
    <property type="evidence" value="ECO:0007669"/>
    <property type="project" value="UniProtKB-SubCell"/>
</dbReference>
<organism evidence="10">
    <name type="scientific">Solanum lycopersicum</name>
    <name type="common">Tomato</name>
    <name type="synonym">Lycopersicon esculentum</name>
    <dbReference type="NCBI Taxonomy" id="4081"/>
    <lineage>
        <taxon>Eukaryota</taxon>
        <taxon>Viridiplantae</taxon>
        <taxon>Streptophyta</taxon>
        <taxon>Embryophyta</taxon>
        <taxon>Tracheophyta</taxon>
        <taxon>Spermatophyta</taxon>
        <taxon>Magnoliopsida</taxon>
        <taxon>eudicotyledons</taxon>
        <taxon>Gunneridae</taxon>
        <taxon>Pentapetalae</taxon>
        <taxon>asterids</taxon>
        <taxon>lamiids</taxon>
        <taxon>Solanales</taxon>
        <taxon>Solanaceae</taxon>
        <taxon>Solanoideae</taxon>
        <taxon>Solaneae</taxon>
        <taxon>Solanum</taxon>
        <taxon>Solanum subgen. Lycopersicon</taxon>
    </lineage>
</organism>
<evidence type="ECO:0000313" key="10">
    <source>
        <dbReference type="EMBL" id="AEX00371.1"/>
    </source>
</evidence>
<dbReference type="EMBL" id="JN379455">
    <property type="protein sequence ID" value="AEX00371.1"/>
    <property type="molecule type" value="mRNA"/>
</dbReference>
<dbReference type="OrthoDB" id="778717at2759"/>
<proteinExistence type="evidence at transcript level"/>
<dbReference type="STRING" id="4081.G9HPX6"/>
<evidence type="ECO:0000259" key="9">
    <source>
        <dbReference type="PROSITE" id="PS51745"/>
    </source>
</evidence>
<sequence length="242" mass="28212">MELELGLGLALPNSNPIKYSYLNDNNINIDTFDDNFSEMKKIDNDDYGSNKVEGKTLSLLIWNGQPNEEEEEDNDDGHQKRRYFEACYDQEFKEENGVVGWPPIKSWRKKLIHGINHEVGWNKNNNNNNNNNHRHNIGIRNSMYVKVKMEGVAIGRKIDLMLYNSYQILTNTLLQMFNKSHESCDENDGRFTLLYQDKEGDWMLAGDVPWETFMETVQRIQILSNWKSGGSTRKSSHIPQQF</sequence>
<keyword evidence="5 8" id="KW-0804">Transcription</keyword>
<dbReference type="SUPFAM" id="SSF54277">
    <property type="entry name" value="CAD &amp; PB1 domains"/>
    <property type="match status" value="1"/>
</dbReference>
<dbReference type="AlphaFoldDB" id="G9HPX6"/>
<evidence type="ECO:0000256" key="6">
    <source>
        <dbReference type="ARBA" id="ARBA00023242"/>
    </source>
</evidence>
<evidence type="ECO:0000256" key="1">
    <source>
        <dbReference type="ARBA" id="ARBA00004123"/>
    </source>
</evidence>
<reference evidence="10" key="1">
    <citation type="submission" date="2011-07" db="EMBL/GenBank/DDBJ databases">
        <authorList>
            <person name="Delalande-Audran C."/>
            <person name="Bouzayen M."/>
        </authorList>
    </citation>
    <scope>NUCLEOTIDE SEQUENCE</scope>
</reference>
<evidence type="ECO:0000256" key="5">
    <source>
        <dbReference type="ARBA" id="ARBA00023163"/>
    </source>
</evidence>
<evidence type="ECO:0000256" key="2">
    <source>
        <dbReference type="ARBA" id="ARBA00006728"/>
    </source>
</evidence>
<dbReference type="Pfam" id="PF02309">
    <property type="entry name" value="AUX_IAA"/>
    <property type="match status" value="1"/>
</dbReference>
<dbReference type="GO" id="GO:0009734">
    <property type="term" value="P:auxin-activated signaling pathway"/>
    <property type="evidence" value="ECO:0007669"/>
    <property type="project" value="UniProtKB-UniRule"/>
</dbReference>
<keyword evidence="7 8" id="KW-0927">Auxin signaling pathway</keyword>
<accession>G9HPX6</accession>
<dbReference type="InterPro" id="IPR033389">
    <property type="entry name" value="AUX/IAA_dom"/>
</dbReference>
<reference evidence="11" key="4">
    <citation type="submission" date="2018-04" db="EMBL/GenBank/DDBJ databases">
        <title>Improving the tomato reference genome and annotation using full-length BACs and diverse expression resources.</title>
        <authorList>
            <person name="Hosmani P.S."/>
            <person name="Flores M."/>
            <person name="Geest H.V."/>
            <person name="Sanchez-Perez G."/>
            <person name="Rombauts S."/>
            <person name="Maumus F."/>
            <person name="Mueller L.A."/>
            <person name="Saha S."/>
        </authorList>
    </citation>
    <scope>NUCLEOTIDE SEQUENCE [LARGE SCALE GENOMIC DNA]</scope>
    <source>
        <strain evidence="11">cv. Heinz 1706</strain>
    </source>
</reference>
<evidence type="ECO:0000256" key="4">
    <source>
        <dbReference type="ARBA" id="ARBA00023015"/>
    </source>
</evidence>
<dbReference type="KEGG" id="sly:101055556"/>
<keyword evidence="3 8" id="KW-0678">Repressor</keyword>
<comment type="function">
    <text evidence="8">Aux/IAA proteins are short-lived transcriptional factors that function as repressors of early auxin response genes at low auxin concentrations.</text>
</comment>
<evidence type="ECO:0000313" key="11">
    <source>
        <dbReference type="EnsemblPlants" id="Solyc06g066020.3.1"/>
    </source>
</evidence>
<keyword evidence="6 8" id="KW-0539">Nucleus</keyword>
<dbReference type="InterPro" id="IPR053793">
    <property type="entry name" value="PB1-like"/>
</dbReference>
<dbReference type="HOGENOM" id="CLU_049393_4_0_1"/>
<evidence type="ECO:0000313" key="12">
    <source>
        <dbReference type="Proteomes" id="UP000004994"/>
    </source>
</evidence>
<protein>
    <recommendedName>
        <fullName evidence="8">Auxin-responsive protein</fullName>
    </recommendedName>
</protein>
<dbReference type="Proteomes" id="UP000004994">
    <property type="component" value="Chromosome 6"/>
</dbReference>
<comment type="subcellular location">
    <subcellularLocation>
        <location evidence="1 8">Nucleus</location>
    </subcellularLocation>
</comment>
<dbReference type="GeneID" id="101055556"/>
<dbReference type="PANTHER" id="PTHR31734:SF44">
    <property type="entry name" value="AUXIN-RESPONSIVE PROTEIN"/>
    <property type="match status" value="1"/>
</dbReference>
<reference evidence="11" key="5">
    <citation type="submission" date="2019-01" db="UniProtKB">
        <authorList>
            <consortium name="EnsemblPlants"/>
        </authorList>
    </citation>
    <scope>IDENTIFICATION</scope>
    <source>
        <strain evidence="11">cv. Heinz 1706</strain>
    </source>
</reference>
<dbReference type="EnsemblPlants" id="Solyc06g066020.3.1">
    <property type="protein sequence ID" value="Solyc06g066020.3.1"/>
    <property type="gene ID" value="Solyc06g066020.3"/>
</dbReference>
<dbReference type="PROSITE" id="PS51745">
    <property type="entry name" value="PB1"/>
    <property type="match status" value="1"/>
</dbReference>
<comment type="subunit">
    <text evidence="8">Homodimers and heterodimers.</text>
</comment>
<gene>
    <name evidence="11" type="primary">LOC101055556</name>
</gene>
<comment type="similarity">
    <text evidence="2 8">Belongs to the Aux/IAA family.</text>
</comment>
<name>G9HPX6_SOLLC</name>
<evidence type="ECO:0000256" key="7">
    <source>
        <dbReference type="ARBA" id="ARBA00023294"/>
    </source>
</evidence>
<keyword evidence="12" id="KW-1185">Reference proteome</keyword>
<dbReference type="GO" id="GO:0006355">
    <property type="term" value="P:regulation of DNA-templated transcription"/>
    <property type="evidence" value="ECO:0007669"/>
    <property type="project" value="InterPro"/>
</dbReference>
<dbReference type="Gene3D" id="3.10.20.90">
    <property type="entry name" value="Phosphatidylinositol 3-kinase Catalytic Subunit, Chain A, domain 1"/>
    <property type="match status" value="1"/>
</dbReference>
<keyword evidence="4 8" id="KW-0805">Transcription regulation</keyword>
<dbReference type="eggNOG" id="ENOG502S1G8">
    <property type="taxonomic scope" value="Eukaryota"/>
</dbReference>